<reference evidence="3" key="1">
    <citation type="journal article" date="2019" name="Int. J. Syst. Evol. Microbiol.">
        <title>The Global Catalogue of Microorganisms (GCM) 10K type strain sequencing project: providing services to taxonomists for standard genome sequencing and annotation.</title>
        <authorList>
            <consortium name="The Broad Institute Genomics Platform"/>
            <consortium name="The Broad Institute Genome Sequencing Center for Infectious Disease"/>
            <person name="Wu L."/>
            <person name="Ma J."/>
        </authorList>
    </citation>
    <scope>NUCLEOTIDE SEQUENCE [LARGE SCALE GENOMIC DNA]</scope>
    <source>
        <strain evidence="3">CGMCC 1.15922</strain>
    </source>
</reference>
<organism evidence="2 3">
    <name type="scientific">Thalassotalea profundi</name>
    <dbReference type="NCBI Taxonomy" id="2036687"/>
    <lineage>
        <taxon>Bacteria</taxon>
        <taxon>Pseudomonadati</taxon>
        <taxon>Pseudomonadota</taxon>
        <taxon>Gammaproteobacteria</taxon>
        <taxon>Alteromonadales</taxon>
        <taxon>Colwelliaceae</taxon>
        <taxon>Thalassotalea</taxon>
    </lineage>
</organism>
<keyword evidence="3" id="KW-1185">Reference proteome</keyword>
<dbReference type="Pfam" id="PF06062">
    <property type="entry name" value="UPF0231"/>
    <property type="match status" value="1"/>
</dbReference>
<evidence type="ECO:0000313" key="2">
    <source>
        <dbReference type="EMBL" id="GHE91739.1"/>
    </source>
</evidence>
<dbReference type="RefSeq" id="WP_189378270.1">
    <property type="nucleotide sequence ID" value="NZ_BNAH01000008.1"/>
</dbReference>
<evidence type="ECO:0000256" key="1">
    <source>
        <dbReference type="ARBA" id="ARBA00005367"/>
    </source>
</evidence>
<protein>
    <submittedName>
        <fullName evidence="2">Uncharacterized protein</fullName>
    </submittedName>
</protein>
<accession>A0ABQ3IWT8</accession>
<dbReference type="PIRSF" id="PIRSF006287">
    <property type="entry name" value="UCP006287"/>
    <property type="match status" value="1"/>
</dbReference>
<name>A0ABQ3IWT8_9GAMM</name>
<evidence type="ECO:0000313" key="3">
    <source>
        <dbReference type="Proteomes" id="UP000626370"/>
    </source>
</evidence>
<comment type="similarity">
    <text evidence="1">Belongs to the UPF0231 family.</text>
</comment>
<gene>
    <name evidence="2" type="ORF">GCM10011501_21440</name>
</gene>
<dbReference type="Proteomes" id="UP000626370">
    <property type="component" value="Unassembled WGS sequence"/>
</dbReference>
<comment type="caution">
    <text evidence="2">The sequence shown here is derived from an EMBL/GenBank/DDBJ whole genome shotgun (WGS) entry which is preliminary data.</text>
</comment>
<proteinExistence type="inferred from homology"/>
<dbReference type="EMBL" id="BNAH01000008">
    <property type="protein sequence ID" value="GHE91739.1"/>
    <property type="molecule type" value="Genomic_DNA"/>
</dbReference>
<sequence length="125" mass="14187">MEYEFRRDIITGNASAQFSYEHQAVGPWLEVEIGQDEKKLAQISQAVERVISRKEQEIVFTGQEYSVTISHSDVIINANASMSSIDEVPEHLVSDELNIDENSRASCGLDDFYTLLLSWADFIKK</sequence>
<dbReference type="InterPro" id="IPR008249">
    <property type="entry name" value="UPF0231"/>
</dbReference>